<organism evidence="4 5">
    <name type="scientific">Vibrio diazotrophicus</name>
    <dbReference type="NCBI Taxonomy" id="685"/>
    <lineage>
        <taxon>Bacteria</taxon>
        <taxon>Pseudomonadati</taxon>
        <taxon>Pseudomonadota</taxon>
        <taxon>Gammaproteobacteria</taxon>
        <taxon>Vibrionales</taxon>
        <taxon>Vibrionaceae</taxon>
        <taxon>Vibrio</taxon>
    </lineage>
</organism>
<dbReference type="GO" id="GO:0009236">
    <property type="term" value="P:cobalamin biosynthetic process"/>
    <property type="evidence" value="ECO:0007669"/>
    <property type="project" value="UniProtKB-UniPathway"/>
</dbReference>
<name>A0A2J8GMN8_VIBDI</name>
<evidence type="ECO:0000313" key="4">
    <source>
        <dbReference type="EMBL" id="RAS60570.1"/>
    </source>
</evidence>
<comment type="pathway">
    <text evidence="1">Cofactor biosynthesis; adenosylcobalamin biosynthesis.</text>
</comment>
<dbReference type="InterPro" id="IPR003723">
    <property type="entry name" value="Precorrin-6x_reduct"/>
</dbReference>
<dbReference type="PANTHER" id="PTHR36925:SF1">
    <property type="entry name" value="COBALT-PRECORRIN-6A REDUCTASE"/>
    <property type="match status" value="1"/>
</dbReference>
<dbReference type="RefSeq" id="WP_102941975.1">
    <property type="nucleotide sequence ID" value="NZ_QLTR01000021.1"/>
</dbReference>
<protein>
    <submittedName>
        <fullName evidence="4">Cobalt-precorrin 6A reductase</fullName>
    </submittedName>
</protein>
<dbReference type="Proteomes" id="UP000248729">
    <property type="component" value="Unassembled WGS sequence"/>
</dbReference>
<sequence>MKPNHVLVFGGTSDALMLCEALAARGIHFTLSVATEEGKHSAKQFESNVILGRMDSSAMREFIQRNHVDYVIDAAHPYAQVLRLTIVVACEGIQCPVMRYERPSYELPNYERTSYEPQVTHLALESATNEKPQSIHDSPLVIKATNVMDACRKITDSQQRVLLTTGSKDLETFKRMLRDKVLFARVLPVAEVISECNALGLGIENIIAMKGPFTQNMNHALYEMLQPDVVITKESGSVGGFGEKVEPCIELGIPCIVIERPNTTSINQYVSYQTNLTGCEDLFDSWQQEACLV</sequence>
<dbReference type="AlphaFoldDB" id="A0A2J8GMN8"/>
<dbReference type="Pfam" id="PF02571">
    <property type="entry name" value="CbiJ"/>
    <property type="match status" value="1"/>
</dbReference>
<dbReference type="GO" id="GO:0016994">
    <property type="term" value="F:precorrin-6A reductase activity"/>
    <property type="evidence" value="ECO:0007669"/>
    <property type="project" value="InterPro"/>
</dbReference>
<evidence type="ECO:0000256" key="2">
    <source>
        <dbReference type="ARBA" id="ARBA00022573"/>
    </source>
</evidence>
<dbReference type="PROSITE" id="PS51014">
    <property type="entry name" value="COBK_CBIJ"/>
    <property type="match status" value="1"/>
</dbReference>
<reference evidence="4 5" key="1">
    <citation type="submission" date="2018-06" db="EMBL/GenBank/DDBJ databases">
        <title>Freshwater and sediment microbial communities from various areas in North America, analyzing microbe dynamics in response to fracking.</title>
        <authorList>
            <person name="Lamendella R."/>
        </authorList>
    </citation>
    <scope>NUCLEOTIDE SEQUENCE [LARGE SCALE GENOMIC DNA]</scope>
    <source>
        <strain evidence="4 5">99A</strain>
    </source>
</reference>
<comment type="caution">
    <text evidence="4">The sequence shown here is derived from an EMBL/GenBank/DDBJ whole genome shotgun (WGS) entry which is preliminary data.</text>
</comment>
<evidence type="ECO:0000256" key="3">
    <source>
        <dbReference type="ARBA" id="ARBA00023002"/>
    </source>
</evidence>
<accession>A0A2J8GMN8</accession>
<keyword evidence="2" id="KW-0169">Cobalamin biosynthesis</keyword>
<evidence type="ECO:0000256" key="1">
    <source>
        <dbReference type="ARBA" id="ARBA00004953"/>
    </source>
</evidence>
<dbReference type="PANTHER" id="PTHR36925">
    <property type="entry name" value="COBALT-PRECORRIN-6A REDUCTASE"/>
    <property type="match status" value="1"/>
</dbReference>
<dbReference type="EMBL" id="QLTR01000021">
    <property type="protein sequence ID" value="RAS60570.1"/>
    <property type="molecule type" value="Genomic_DNA"/>
</dbReference>
<proteinExistence type="predicted"/>
<dbReference type="UniPathway" id="UPA00148"/>
<evidence type="ECO:0000313" key="5">
    <source>
        <dbReference type="Proteomes" id="UP000248729"/>
    </source>
</evidence>
<gene>
    <name evidence="4" type="ORF">DET48_12176</name>
</gene>
<keyword evidence="3" id="KW-0560">Oxidoreductase</keyword>